<dbReference type="EC" id="3.6.5.-" evidence="8"/>
<comment type="subunit">
    <text evidence="8">Monomer.</text>
</comment>
<dbReference type="Gene3D" id="2.70.210.12">
    <property type="entry name" value="GTP1/OBG domain"/>
    <property type="match status" value="1"/>
</dbReference>
<dbReference type="Pfam" id="PF01018">
    <property type="entry name" value="GTP1_OBG"/>
    <property type="match status" value="1"/>
</dbReference>
<organism evidence="11 12">
    <name type="scientific">candidate division WWE3 bacterium</name>
    <dbReference type="NCBI Taxonomy" id="2053526"/>
    <lineage>
        <taxon>Bacteria</taxon>
        <taxon>Katanobacteria</taxon>
    </lineage>
</organism>
<feature type="binding site" evidence="8">
    <location>
        <begin position="318"/>
        <end position="320"/>
    </location>
    <ligand>
        <name>GTP</name>
        <dbReference type="ChEBI" id="CHEBI:37565"/>
    </ligand>
</feature>
<dbReference type="CDD" id="cd01898">
    <property type="entry name" value="Obg"/>
    <property type="match status" value="1"/>
</dbReference>
<evidence type="ECO:0000256" key="7">
    <source>
        <dbReference type="ARBA" id="ARBA00023134"/>
    </source>
</evidence>
<proteinExistence type="inferred from homology"/>
<evidence type="ECO:0000256" key="8">
    <source>
        <dbReference type="HAMAP-Rule" id="MF_01454"/>
    </source>
</evidence>
<dbReference type="SUPFAM" id="SSF82051">
    <property type="entry name" value="Obg GTP-binding protein N-terminal domain"/>
    <property type="match status" value="1"/>
</dbReference>
<dbReference type="GO" id="GO:0003924">
    <property type="term" value="F:GTPase activity"/>
    <property type="evidence" value="ECO:0007669"/>
    <property type="project" value="UniProtKB-UniRule"/>
</dbReference>
<dbReference type="InterPro" id="IPR031167">
    <property type="entry name" value="G_OBG"/>
</dbReference>
<dbReference type="GO" id="GO:0005737">
    <property type="term" value="C:cytoplasm"/>
    <property type="evidence" value="ECO:0007669"/>
    <property type="project" value="UniProtKB-SubCell"/>
</dbReference>
<comment type="cofactor">
    <cofactor evidence="8">
        <name>Mg(2+)</name>
        <dbReference type="ChEBI" id="CHEBI:18420"/>
    </cofactor>
</comment>
<dbReference type="NCBIfam" id="TIGR02729">
    <property type="entry name" value="Obg_CgtA"/>
    <property type="match status" value="1"/>
</dbReference>
<dbReference type="Proteomes" id="UP000590542">
    <property type="component" value="Unassembled WGS sequence"/>
</dbReference>
<sequence>MVDIVEIKIKAGDGGDGKVSFRHEKHLAKGGPDGGDGGNGGSIYFIADNNLSTLIDFRSKSLFKADSGQPGGKKNMTGASAEDFLIKVPVGTLIYELSEDEKKEDLVGDLVEKGQMLLIAKGGHGGRGNYRFRGSVNQTPQQYTQGTKGEEKLVRLEIKLIADVGLVGAPNAGKSTLLNRLTNSNAKVAEYPFTTLTPNLGIYRIESEKNIVFADIPGLIEGASQGKGLGDEFLRHIERTRLLVHLIDPMSGRNKDLVNNALESYQMIRNELKEYGHDLDTKQSIVVVNKIDVTEVREVLEEIGNRLSILGVEVIGVSSATGEGLSVLLNKISFALENIPRKSSFETKSVVKKYNIDNLPNRRIVFNKGRVITLNKRL</sequence>
<comment type="subcellular location">
    <subcellularLocation>
        <location evidence="8">Cytoplasm</location>
    </subcellularLocation>
</comment>
<dbReference type="InterPro" id="IPR045086">
    <property type="entry name" value="OBG_GTPase"/>
</dbReference>
<keyword evidence="7 8" id="KW-0342">GTP-binding</keyword>
<keyword evidence="6 8" id="KW-0460">Magnesium</keyword>
<comment type="function">
    <text evidence="8">An essential GTPase which binds GTP, GDP and possibly (p)ppGpp with moderate affinity, with high nucleotide exchange rates and a fairly low GTP hydrolysis rate. Plays a role in control of the cell cycle, stress response, ribosome biogenesis and in those bacteria that undergo differentiation, in morphogenesis control.</text>
</comment>
<evidence type="ECO:0000256" key="6">
    <source>
        <dbReference type="ARBA" id="ARBA00022842"/>
    </source>
</evidence>
<dbReference type="NCBIfam" id="NF008956">
    <property type="entry name" value="PRK12299.1"/>
    <property type="match status" value="1"/>
</dbReference>
<dbReference type="PANTHER" id="PTHR11702">
    <property type="entry name" value="DEVELOPMENTALLY REGULATED GTP-BINDING PROTEIN-RELATED"/>
    <property type="match status" value="1"/>
</dbReference>
<dbReference type="NCBIfam" id="NF008955">
    <property type="entry name" value="PRK12297.1"/>
    <property type="match status" value="1"/>
</dbReference>
<keyword evidence="3 8" id="KW-0479">Metal-binding</keyword>
<gene>
    <name evidence="11" type="primary">obgE</name>
    <name evidence="8" type="synonym">obg</name>
    <name evidence="11" type="ORF">GYA37_03840</name>
</gene>
<comment type="similarity">
    <text evidence="1 8">Belongs to the TRAFAC class OBG-HflX-like GTPase superfamily. OBG GTPase family.</text>
</comment>
<dbReference type="InterPro" id="IPR005225">
    <property type="entry name" value="Small_GTP-bd"/>
</dbReference>
<evidence type="ECO:0000259" key="9">
    <source>
        <dbReference type="PROSITE" id="PS51710"/>
    </source>
</evidence>
<evidence type="ECO:0000259" key="10">
    <source>
        <dbReference type="PROSITE" id="PS51883"/>
    </source>
</evidence>
<dbReference type="PRINTS" id="PR00326">
    <property type="entry name" value="GTP1OBG"/>
</dbReference>
<dbReference type="FunFam" id="2.70.210.12:FF:000001">
    <property type="entry name" value="GTPase Obg"/>
    <property type="match status" value="1"/>
</dbReference>
<dbReference type="HAMAP" id="MF_01454">
    <property type="entry name" value="GTPase_Obg"/>
    <property type="match status" value="1"/>
</dbReference>
<evidence type="ECO:0000256" key="4">
    <source>
        <dbReference type="ARBA" id="ARBA00022741"/>
    </source>
</evidence>
<dbReference type="AlphaFoldDB" id="A0A7X9E7Y6"/>
<feature type="domain" description="Obg" evidence="10">
    <location>
        <begin position="1"/>
        <end position="161"/>
    </location>
</feature>
<evidence type="ECO:0000256" key="1">
    <source>
        <dbReference type="ARBA" id="ARBA00007699"/>
    </source>
</evidence>
<dbReference type="PROSITE" id="PS51710">
    <property type="entry name" value="G_OBG"/>
    <property type="match status" value="1"/>
</dbReference>
<evidence type="ECO:0000256" key="5">
    <source>
        <dbReference type="ARBA" id="ARBA00022801"/>
    </source>
</evidence>
<dbReference type="PROSITE" id="PS00905">
    <property type="entry name" value="GTP1_OBG"/>
    <property type="match status" value="1"/>
</dbReference>
<dbReference type="Gene3D" id="3.40.50.300">
    <property type="entry name" value="P-loop containing nucleotide triphosphate hydrolases"/>
    <property type="match status" value="1"/>
</dbReference>
<feature type="binding site" evidence="8">
    <location>
        <begin position="215"/>
        <end position="218"/>
    </location>
    <ligand>
        <name>GTP</name>
        <dbReference type="ChEBI" id="CHEBI:37565"/>
    </ligand>
</feature>
<dbReference type="InterPro" id="IPR006073">
    <property type="entry name" value="GTP-bd"/>
</dbReference>
<protein>
    <recommendedName>
        <fullName evidence="8">GTPase Obg</fullName>
        <ecNumber evidence="8">3.6.5.-</ecNumber>
    </recommendedName>
    <alternativeName>
        <fullName evidence="8">GTP-binding protein Obg</fullName>
    </alternativeName>
</protein>
<comment type="caution">
    <text evidence="8">Lacks conserved residue(s) required for the propagation of feature annotation.</text>
</comment>
<dbReference type="InterPro" id="IPR006074">
    <property type="entry name" value="GTP1-OBG_CS"/>
</dbReference>
<reference evidence="11 12" key="1">
    <citation type="journal article" date="2020" name="Biotechnol. Biofuels">
        <title>New insights from the biogas microbiome by comprehensive genome-resolved metagenomics of nearly 1600 species originating from multiple anaerobic digesters.</title>
        <authorList>
            <person name="Campanaro S."/>
            <person name="Treu L."/>
            <person name="Rodriguez-R L.M."/>
            <person name="Kovalovszki A."/>
            <person name="Ziels R.M."/>
            <person name="Maus I."/>
            <person name="Zhu X."/>
            <person name="Kougias P.G."/>
            <person name="Basile A."/>
            <person name="Luo G."/>
            <person name="Schluter A."/>
            <person name="Konstantinidis K.T."/>
            <person name="Angelidaki I."/>
        </authorList>
    </citation>
    <scope>NUCLEOTIDE SEQUENCE [LARGE SCALE GENOMIC DNA]</scope>
    <source>
        <strain evidence="11">AS27yjCOA_202</strain>
    </source>
</reference>
<name>A0A7X9E7Y6_UNCKA</name>
<feature type="domain" description="OBG-type G" evidence="9">
    <location>
        <begin position="162"/>
        <end position="337"/>
    </location>
</feature>
<dbReference type="InterPro" id="IPR027417">
    <property type="entry name" value="P-loop_NTPase"/>
</dbReference>
<dbReference type="NCBIfam" id="TIGR00231">
    <property type="entry name" value="small_GTP"/>
    <property type="match status" value="1"/>
</dbReference>
<dbReference type="GO" id="GO:0000287">
    <property type="term" value="F:magnesium ion binding"/>
    <property type="evidence" value="ECO:0007669"/>
    <property type="project" value="InterPro"/>
</dbReference>
<keyword evidence="5 8" id="KW-0378">Hydrolase</keyword>
<evidence type="ECO:0000256" key="3">
    <source>
        <dbReference type="ARBA" id="ARBA00022723"/>
    </source>
</evidence>
<dbReference type="PIRSF" id="PIRSF002401">
    <property type="entry name" value="GTP_bd_Obg/CgtA"/>
    <property type="match status" value="1"/>
</dbReference>
<dbReference type="GO" id="GO:0042254">
    <property type="term" value="P:ribosome biogenesis"/>
    <property type="evidence" value="ECO:0007669"/>
    <property type="project" value="UniProtKB-UniRule"/>
</dbReference>
<evidence type="ECO:0000313" key="12">
    <source>
        <dbReference type="Proteomes" id="UP000590542"/>
    </source>
</evidence>
<dbReference type="InterPro" id="IPR036726">
    <property type="entry name" value="GTP1_OBG_dom_sf"/>
</dbReference>
<dbReference type="PANTHER" id="PTHR11702:SF31">
    <property type="entry name" value="MITOCHONDRIAL RIBOSOME-ASSOCIATED GTPASE 2"/>
    <property type="match status" value="1"/>
</dbReference>
<evidence type="ECO:0000313" key="11">
    <source>
        <dbReference type="EMBL" id="NMB91947.1"/>
    </source>
</evidence>
<dbReference type="InterPro" id="IPR006169">
    <property type="entry name" value="GTP1_OBG_dom"/>
</dbReference>
<dbReference type="PROSITE" id="PS51883">
    <property type="entry name" value="OBG"/>
    <property type="match status" value="1"/>
</dbReference>
<keyword evidence="2 8" id="KW-0963">Cytoplasm</keyword>
<feature type="binding site" evidence="8">
    <location>
        <position position="195"/>
    </location>
    <ligand>
        <name>Mg(2+)</name>
        <dbReference type="ChEBI" id="CHEBI:18420"/>
    </ligand>
</feature>
<feature type="binding site" evidence="8">
    <location>
        <begin position="193"/>
        <end position="197"/>
    </location>
    <ligand>
        <name>GTP</name>
        <dbReference type="ChEBI" id="CHEBI:37565"/>
    </ligand>
</feature>
<evidence type="ECO:0000256" key="2">
    <source>
        <dbReference type="ARBA" id="ARBA00022490"/>
    </source>
</evidence>
<dbReference type="SUPFAM" id="SSF52540">
    <property type="entry name" value="P-loop containing nucleoside triphosphate hydrolases"/>
    <property type="match status" value="1"/>
</dbReference>
<feature type="binding site" evidence="8">
    <location>
        <begin position="289"/>
        <end position="292"/>
    </location>
    <ligand>
        <name>GTP</name>
        <dbReference type="ChEBI" id="CHEBI:37565"/>
    </ligand>
</feature>
<dbReference type="Pfam" id="PF01926">
    <property type="entry name" value="MMR_HSR1"/>
    <property type="match status" value="1"/>
</dbReference>
<keyword evidence="4 8" id="KW-0547">Nucleotide-binding</keyword>
<dbReference type="GO" id="GO:0005525">
    <property type="term" value="F:GTP binding"/>
    <property type="evidence" value="ECO:0007669"/>
    <property type="project" value="UniProtKB-UniRule"/>
</dbReference>
<dbReference type="EMBL" id="JAAZNV010000013">
    <property type="protein sequence ID" value="NMB91947.1"/>
    <property type="molecule type" value="Genomic_DNA"/>
</dbReference>
<accession>A0A7X9E7Y6</accession>
<comment type="caution">
    <text evidence="11">The sequence shown here is derived from an EMBL/GenBank/DDBJ whole genome shotgun (WGS) entry which is preliminary data.</text>
</comment>
<feature type="binding site" evidence="8">
    <location>
        <position position="175"/>
    </location>
    <ligand>
        <name>Mg(2+)</name>
        <dbReference type="ChEBI" id="CHEBI:18420"/>
    </ligand>
</feature>
<dbReference type="InterPro" id="IPR014100">
    <property type="entry name" value="GTP-bd_Obg/CgtA"/>
</dbReference>